<dbReference type="EMBL" id="AALBKK010000023">
    <property type="protein sequence ID" value="ECX9303814.1"/>
    <property type="molecule type" value="Genomic_DNA"/>
</dbReference>
<keyword evidence="1" id="KW-0808">Transferase</keyword>
<name>A0A620EG19_SALER</name>
<gene>
    <name evidence="1" type="ORF">F6Z08_08155</name>
</gene>
<proteinExistence type="predicted"/>
<organism evidence="1">
    <name type="scientific">Salmonella enterica</name>
    <name type="common">Salmonella choleraesuis</name>
    <dbReference type="NCBI Taxonomy" id="28901"/>
    <lineage>
        <taxon>Bacteria</taxon>
        <taxon>Pseudomonadati</taxon>
        <taxon>Pseudomonadota</taxon>
        <taxon>Gammaproteobacteria</taxon>
        <taxon>Enterobacterales</taxon>
        <taxon>Enterobacteriaceae</taxon>
        <taxon>Salmonella</taxon>
    </lineage>
</organism>
<feature type="non-terminal residue" evidence="1">
    <location>
        <position position="53"/>
    </location>
</feature>
<keyword evidence="1" id="KW-0418">Kinase</keyword>
<protein>
    <submittedName>
        <fullName evidence="1">Secreted effector kinase SteC</fullName>
    </submittedName>
</protein>
<reference evidence="1" key="1">
    <citation type="submission" date="2019-09" db="EMBL/GenBank/DDBJ databases">
        <authorList>
            <consortium name="PulseNet: The National Subtyping Network for Foodborne Disease Surveillance"/>
            <person name="Tarr C.L."/>
            <person name="Trees E."/>
            <person name="Katz L.S."/>
            <person name="Carleton-Romer H.A."/>
            <person name="Stroika S."/>
            <person name="Kucerova Z."/>
            <person name="Roache K.F."/>
            <person name="Sabol A.L."/>
            <person name="Besser J."/>
            <person name="Gerner-Smidt P."/>
        </authorList>
    </citation>
    <scope>NUCLEOTIDE SEQUENCE</scope>
    <source>
        <strain evidence="1">PNUSAS101278</strain>
    </source>
</reference>
<accession>A0A620EG19</accession>
<dbReference type="AlphaFoldDB" id="A0A620EG19"/>
<dbReference type="GO" id="GO:0016301">
    <property type="term" value="F:kinase activity"/>
    <property type="evidence" value="ECO:0007669"/>
    <property type="project" value="UniProtKB-KW"/>
</dbReference>
<comment type="caution">
    <text evidence="1">The sequence shown here is derived from an EMBL/GenBank/DDBJ whole genome shotgun (WGS) entry which is preliminary data.</text>
</comment>
<sequence length="53" mass="6461">MPFTFQIGNHSCQISERHLRDIIDHKREHVFSTYEKFIDFFRNIFTSRSLISD</sequence>
<evidence type="ECO:0000313" key="1">
    <source>
        <dbReference type="EMBL" id="ECX9303814.1"/>
    </source>
</evidence>